<organism evidence="1 2">
    <name type="scientific">Nicotiana attenuata</name>
    <name type="common">Coyote tobacco</name>
    <dbReference type="NCBI Taxonomy" id="49451"/>
    <lineage>
        <taxon>Eukaryota</taxon>
        <taxon>Viridiplantae</taxon>
        <taxon>Streptophyta</taxon>
        <taxon>Embryophyta</taxon>
        <taxon>Tracheophyta</taxon>
        <taxon>Spermatophyta</taxon>
        <taxon>Magnoliopsida</taxon>
        <taxon>eudicotyledons</taxon>
        <taxon>Gunneridae</taxon>
        <taxon>Pentapetalae</taxon>
        <taxon>asterids</taxon>
        <taxon>lamiids</taxon>
        <taxon>Solanales</taxon>
        <taxon>Solanaceae</taxon>
        <taxon>Nicotianoideae</taxon>
        <taxon>Nicotianeae</taxon>
        <taxon>Nicotiana</taxon>
    </lineage>
</organism>
<protein>
    <submittedName>
        <fullName evidence="1">Uncharacterized protein</fullName>
    </submittedName>
</protein>
<dbReference type="Gramene" id="OIT26396">
    <property type="protein sequence ID" value="OIT26396"/>
    <property type="gene ID" value="A4A49_65890"/>
</dbReference>
<sequence>MVAEKIILTFTMKIQSLKLKINREKHNKWKNREQDSKSWNFIFLERTALKFSPGDRVKEEATNSSLQYSTKEFCGKDQEEEE</sequence>
<proteinExistence type="predicted"/>
<gene>
    <name evidence="1" type="ORF">A4A49_65890</name>
</gene>
<name>A0A1J6KCG9_NICAT</name>
<reference evidence="1" key="1">
    <citation type="submission" date="2016-11" db="EMBL/GenBank/DDBJ databases">
        <title>The genome of Nicotiana attenuata.</title>
        <authorList>
            <person name="Xu S."/>
            <person name="Brockmoeller T."/>
            <person name="Gaquerel E."/>
            <person name="Navarro A."/>
            <person name="Kuhl H."/>
            <person name="Gase K."/>
            <person name="Ling Z."/>
            <person name="Zhou W."/>
            <person name="Kreitzer C."/>
            <person name="Stanke M."/>
            <person name="Tang H."/>
            <person name="Lyons E."/>
            <person name="Pandey P."/>
            <person name="Pandey S.P."/>
            <person name="Timmermann B."/>
            <person name="Baldwin I.T."/>
        </authorList>
    </citation>
    <scope>NUCLEOTIDE SEQUENCE [LARGE SCALE GENOMIC DNA]</scope>
    <source>
        <strain evidence="1">UT</strain>
    </source>
</reference>
<evidence type="ECO:0000313" key="2">
    <source>
        <dbReference type="Proteomes" id="UP000187609"/>
    </source>
</evidence>
<keyword evidence="2" id="KW-1185">Reference proteome</keyword>
<evidence type="ECO:0000313" key="1">
    <source>
        <dbReference type="EMBL" id="OIT26396.1"/>
    </source>
</evidence>
<comment type="caution">
    <text evidence="1">The sequence shown here is derived from an EMBL/GenBank/DDBJ whole genome shotgun (WGS) entry which is preliminary data.</text>
</comment>
<dbReference type="Proteomes" id="UP000187609">
    <property type="component" value="Unassembled WGS sequence"/>
</dbReference>
<dbReference type="AlphaFoldDB" id="A0A1J6KCG9"/>
<accession>A0A1J6KCG9</accession>
<dbReference type="EMBL" id="MJEQ01002836">
    <property type="protein sequence ID" value="OIT26396.1"/>
    <property type="molecule type" value="Genomic_DNA"/>
</dbReference>